<sequence>MKPGTNMVFERPLEGLTAICILTNQHDEGPSKPKVTFRITEQIQIAQCPRDYGRRTIHDWIHCRQFHQRSSFALRFVSHLDRIHFGPSQPKIPESLPIFRLRVIVHLTVNRDPYSGAFQSCRVLSESHYFPQRINSFNLISYDCLLDNA</sequence>
<name>A0A1M3TGK9_ASPLC</name>
<accession>A0A1M3TGK9</accession>
<evidence type="ECO:0000313" key="1">
    <source>
        <dbReference type="EMBL" id="OJZ85903.1"/>
    </source>
</evidence>
<dbReference type="EMBL" id="KV878242">
    <property type="protein sequence ID" value="OJZ85903.1"/>
    <property type="molecule type" value="Genomic_DNA"/>
</dbReference>
<dbReference type="AlphaFoldDB" id="A0A1M3TGK9"/>
<proteinExistence type="predicted"/>
<dbReference type="Proteomes" id="UP000184063">
    <property type="component" value="Unassembled WGS sequence"/>
</dbReference>
<dbReference type="VEuPathDB" id="FungiDB:ASPFODRAFT_630812"/>
<organism evidence="1 2">
    <name type="scientific">Aspergillus luchuensis (strain CBS 106.47)</name>
    <dbReference type="NCBI Taxonomy" id="1137211"/>
    <lineage>
        <taxon>Eukaryota</taxon>
        <taxon>Fungi</taxon>
        <taxon>Dikarya</taxon>
        <taxon>Ascomycota</taxon>
        <taxon>Pezizomycotina</taxon>
        <taxon>Eurotiomycetes</taxon>
        <taxon>Eurotiomycetidae</taxon>
        <taxon>Eurotiales</taxon>
        <taxon>Aspergillaceae</taxon>
        <taxon>Aspergillus</taxon>
        <taxon>Aspergillus subgen. Circumdati</taxon>
    </lineage>
</organism>
<gene>
    <name evidence="1" type="ORF">ASPFODRAFT_630812</name>
</gene>
<protein>
    <submittedName>
        <fullName evidence="1">Uncharacterized protein</fullName>
    </submittedName>
</protein>
<evidence type="ECO:0000313" key="2">
    <source>
        <dbReference type="Proteomes" id="UP000184063"/>
    </source>
</evidence>
<reference evidence="2" key="1">
    <citation type="journal article" date="2017" name="Genome Biol.">
        <title>Comparative genomics reveals high biological diversity and specific adaptations in the industrially and medically important fungal genus Aspergillus.</title>
        <authorList>
            <person name="de Vries R.P."/>
            <person name="Riley R."/>
            <person name="Wiebenga A."/>
            <person name="Aguilar-Osorio G."/>
            <person name="Amillis S."/>
            <person name="Uchima C.A."/>
            <person name="Anderluh G."/>
            <person name="Asadollahi M."/>
            <person name="Askin M."/>
            <person name="Barry K."/>
            <person name="Battaglia E."/>
            <person name="Bayram O."/>
            <person name="Benocci T."/>
            <person name="Braus-Stromeyer S.A."/>
            <person name="Caldana C."/>
            <person name="Canovas D."/>
            <person name="Cerqueira G.C."/>
            <person name="Chen F."/>
            <person name="Chen W."/>
            <person name="Choi C."/>
            <person name="Clum A."/>
            <person name="Dos Santos R.A."/>
            <person name="Damasio A.R."/>
            <person name="Diallinas G."/>
            <person name="Emri T."/>
            <person name="Fekete E."/>
            <person name="Flipphi M."/>
            <person name="Freyberg S."/>
            <person name="Gallo A."/>
            <person name="Gournas C."/>
            <person name="Habgood R."/>
            <person name="Hainaut M."/>
            <person name="Harispe M.L."/>
            <person name="Henrissat B."/>
            <person name="Hilden K.S."/>
            <person name="Hope R."/>
            <person name="Hossain A."/>
            <person name="Karabika E."/>
            <person name="Karaffa L."/>
            <person name="Karanyi Z."/>
            <person name="Krasevec N."/>
            <person name="Kuo A."/>
            <person name="Kusch H."/>
            <person name="LaButti K."/>
            <person name="Lagendijk E.L."/>
            <person name="Lapidus A."/>
            <person name="Levasseur A."/>
            <person name="Lindquist E."/>
            <person name="Lipzen A."/>
            <person name="Logrieco A.F."/>
            <person name="MacCabe A."/>
            <person name="Maekelae M.R."/>
            <person name="Malavazi I."/>
            <person name="Melin P."/>
            <person name="Meyer V."/>
            <person name="Mielnichuk N."/>
            <person name="Miskei M."/>
            <person name="Molnar A.P."/>
            <person name="Mule G."/>
            <person name="Ngan C.Y."/>
            <person name="Orejas M."/>
            <person name="Orosz E."/>
            <person name="Ouedraogo J.P."/>
            <person name="Overkamp K.M."/>
            <person name="Park H.-S."/>
            <person name="Perrone G."/>
            <person name="Piumi F."/>
            <person name="Punt P.J."/>
            <person name="Ram A.F."/>
            <person name="Ramon A."/>
            <person name="Rauscher S."/>
            <person name="Record E."/>
            <person name="Riano-Pachon D.M."/>
            <person name="Robert V."/>
            <person name="Roehrig J."/>
            <person name="Ruller R."/>
            <person name="Salamov A."/>
            <person name="Salih N.S."/>
            <person name="Samson R.A."/>
            <person name="Sandor E."/>
            <person name="Sanguinetti M."/>
            <person name="Schuetze T."/>
            <person name="Sepcic K."/>
            <person name="Shelest E."/>
            <person name="Sherlock G."/>
            <person name="Sophianopoulou V."/>
            <person name="Squina F.M."/>
            <person name="Sun H."/>
            <person name="Susca A."/>
            <person name="Todd R.B."/>
            <person name="Tsang A."/>
            <person name="Unkles S.E."/>
            <person name="van de Wiele N."/>
            <person name="van Rossen-Uffink D."/>
            <person name="Oliveira J.V."/>
            <person name="Vesth T.C."/>
            <person name="Visser J."/>
            <person name="Yu J.-H."/>
            <person name="Zhou M."/>
            <person name="Andersen M.R."/>
            <person name="Archer D.B."/>
            <person name="Baker S.E."/>
            <person name="Benoit I."/>
            <person name="Brakhage A.A."/>
            <person name="Braus G.H."/>
            <person name="Fischer R."/>
            <person name="Frisvad J.C."/>
            <person name="Goldman G.H."/>
            <person name="Houbraken J."/>
            <person name="Oakley B."/>
            <person name="Pocsi I."/>
            <person name="Scazzocchio C."/>
            <person name="Seiboth B."/>
            <person name="vanKuyk P.A."/>
            <person name="Wortman J."/>
            <person name="Dyer P.S."/>
            <person name="Grigoriev I.V."/>
        </authorList>
    </citation>
    <scope>NUCLEOTIDE SEQUENCE [LARGE SCALE GENOMIC DNA]</scope>
    <source>
        <strain evidence="2">CBS 106.47</strain>
    </source>
</reference>